<reference evidence="10 12" key="2">
    <citation type="submission" date="2017-12" db="EMBL/GenBank/DDBJ databases">
        <authorList>
            <person name="Paulsen S."/>
            <person name="Gram L.K."/>
        </authorList>
    </citation>
    <scope>NUCLEOTIDE SEQUENCE [LARGE SCALE GENOMIC DNA]</scope>
    <source>
        <strain evidence="10 12">S2897</strain>
    </source>
</reference>
<protein>
    <recommendedName>
        <fullName evidence="13">Lipoprotein</fullName>
    </recommendedName>
</protein>
<evidence type="ECO:0000256" key="8">
    <source>
        <dbReference type="SAM" id="SignalP"/>
    </source>
</evidence>
<organism evidence="9 11">
    <name type="scientific">Pseudoalteromonas ruthenica</name>
    <dbReference type="NCBI Taxonomy" id="151081"/>
    <lineage>
        <taxon>Bacteria</taxon>
        <taxon>Pseudomonadati</taxon>
        <taxon>Pseudomonadota</taxon>
        <taxon>Gammaproteobacteria</taxon>
        <taxon>Alteromonadales</taxon>
        <taxon>Pseudoalteromonadaceae</taxon>
        <taxon>Pseudoalteromonas</taxon>
    </lineage>
</organism>
<evidence type="ECO:0000313" key="11">
    <source>
        <dbReference type="Proteomes" id="UP000033664"/>
    </source>
</evidence>
<feature type="chain" id="PRO_5035990065" description="Lipoprotein" evidence="8">
    <location>
        <begin position="28"/>
        <end position="61"/>
    </location>
</feature>
<evidence type="ECO:0000256" key="4">
    <source>
        <dbReference type="ARBA" id="ARBA00023139"/>
    </source>
</evidence>
<dbReference type="InterPro" id="IPR032831">
    <property type="entry name" value="LptM_cons"/>
</dbReference>
<evidence type="ECO:0000313" key="9">
    <source>
        <dbReference type="EMBL" id="KJZ01007.1"/>
    </source>
</evidence>
<feature type="region of interest" description="Disordered" evidence="7">
    <location>
        <begin position="33"/>
        <end position="61"/>
    </location>
</feature>
<evidence type="ECO:0008006" key="13">
    <source>
        <dbReference type="Google" id="ProtNLM"/>
    </source>
</evidence>
<sequence length="61" mass="6640">MYKSHRLLRILAASSLTLLSACGQSGALYLPQQEQVDNQQAETPLNAKETANDNAEPSPQQ</sequence>
<dbReference type="AlphaFoldDB" id="A0A0F4PPG9"/>
<dbReference type="Proteomes" id="UP000305874">
    <property type="component" value="Unassembled WGS sequence"/>
</dbReference>
<dbReference type="STRING" id="151081.TW72_05730"/>
<keyword evidence="6" id="KW-0449">Lipoprotein</keyword>
<keyword evidence="2 8" id="KW-0732">Signal</keyword>
<feature type="compositionally biased region" description="Polar residues" evidence="7">
    <location>
        <begin position="52"/>
        <end position="61"/>
    </location>
</feature>
<dbReference type="Pfam" id="PF13627">
    <property type="entry name" value="LptM_cons"/>
    <property type="match status" value="1"/>
</dbReference>
<comment type="subcellular location">
    <subcellularLocation>
        <location evidence="1">Cell outer membrane</location>
        <topology evidence="1">Lipid-anchor</topology>
    </subcellularLocation>
</comment>
<dbReference type="NCBIfam" id="NF047847">
    <property type="entry name" value="SS_mature_LptM"/>
    <property type="match status" value="1"/>
</dbReference>
<dbReference type="EMBL" id="JXXZ01000005">
    <property type="protein sequence ID" value="KJZ01007.1"/>
    <property type="molecule type" value="Genomic_DNA"/>
</dbReference>
<reference evidence="9 11" key="1">
    <citation type="journal article" date="2015" name="BMC Genomics">
        <title>Genome mining reveals unlocked bioactive potential of marine Gram-negative bacteria.</title>
        <authorList>
            <person name="Machado H."/>
            <person name="Sonnenschein E.C."/>
            <person name="Melchiorsen J."/>
            <person name="Gram L."/>
        </authorList>
    </citation>
    <scope>NUCLEOTIDE SEQUENCE [LARGE SCALE GENOMIC DNA]</scope>
    <source>
        <strain evidence="9 11">S3137</strain>
    </source>
</reference>
<keyword evidence="5" id="KW-0998">Cell outer membrane</keyword>
<dbReference type="OrthoDB" id="6371029at2"/>
<evidence type="ECO:0000256" key="2">
    <source>
        <dbReference type="ARBA" id="ARBA00022729"/>
    </source>
</evidence>
<evidence type="ECO:0000256" key="6">
    <source>
        <dbReference type="ARBA" id="ARBA00023288"/>
    </source>
</evidence>
<keyword evidence="4" id="KW-0564">Palmitate</keyword>
<dbReference type="GO" id="GO:0009279">
    <property type="term" value="C:cell outer membrane"/>
    <property type="evidence" value="ECO:0007669"/>
    <property type="project" value="UniProtKB-SubCell"/>
</dbReference>
<dbReference type="Proteomes" id="UP000033664">
    <property type="component" value="Unassembled WGS sequence"/>
</dbReference>
<evidence type="ECO:0000256" key="1">
    <source>
        <dbReference type="ARBA" id="ARBA00004459"/>
    </source>
</evidence>
<reference evidence="12" key="3">
    <citation type="submission" date="2019-06" db="EMBL/GenBank/DDBJ databases">
        <title>Co-occurence of chitin degradation, pigmentation and bioactivity in marine Pseudoalteromonas.</title>
        <authorList>
            <person name="Sonnenschein E.C."/>
            <person name="Bech P.K."/>
        </authorList>
    </citation>
    <scope>NUCLEOTIDE SEQUENCE [LARGE SCALE GENOMIC DNA]</scope>
    <source>
        <strain evidence="12">S2897</strain>
    </source>
</reference>
<evidence type="ECO:0000313" key="12">
    <source>
        <dbReference type="Proteomes" id="UP000305874"/>
    </source>
</evidence>
<keyword evidence="3" id="KW-0472">Membrane</keyword>
<feature type="signal peptide" evidence="8">
    <location>
        <begin position="1"/>
        <end position="27"/>
    </location>
</feature>
<gene>
    <name evidence="10" type="ORF">CWC05_18005</name>
    <name evidence="9" type="ORF">TW72_05730</name>
</gene>
<accession>A0A0F4PPG9</accession>
<dbReference type="PROSITE" id="PS51257">
    <property type="entry name" value="PROKAR_LIPOPROTEIN"/>
    <property type="match status" value="1"/>
</dbReference>
<dbReference type="EMBL" id="PNCG01000024">
    <property type="protein sequence ID" value="TMP85529.1"/>
    <property type="molecule type" value="Genomic_DNA"/>
</dbReference>
<reference evidence="10" key="4">
    <citation type="submission" date="2019-09" db="EMBL/GenBank/DDBJ databases">
        <title>Co-occurence of chitin degradation, pigmentation and bioactivity in marine Pseudoalteromonas.</title>
        <authorList>
            <person name="Sonnenschein E.C."/>
            <person name="Bech P.K."/>
        </authorList>
    </citation>
    <scope>NUCLEOTIDE SEQUENCE</scope>
    <source>
        <strain evidence="10">S2897</strain>
    </source>
</reference>
<proteinExistence type="predicted"/>
<name>A0A0F4PPG9_9GAMM</name>
<feature type="compositionally biased region" description="Polar residues" evidence="7">
    <location>
        <begin position="33"/>
        <end position="43"/>
    </location>
</feature>
<comment type="caution">
    <text evidence="9">The sequence shown here is derived from an EMBL/GenBank/DDBJ whole genome shotgun (WGS) entry which is preliminary data.</text>
</comment>
<dbReference type="RefSeq" id="WP_022943589.1">
    <property type="nucleotide sequence ID" value="NZ_CP023396.1"/>
</dbReference>
<evidence type="ECO:0000256" key="7">
    <source>
        <dbReference type="SAM" id="MobiDB-lite"/>
    </source>
</evidence>
<dbReference type="GeneID" id="58227989"/>
<dbReference type="PATRIC" id="fig|151081.8.peg.2047"/>
<evidence type="ECO:0000313" key="10">
    <source>
        <dbReference type="EMBL" id="TMP85529.1"/>
    </source>
</evidence>
<keyword evidence="11" id="KW-1185">Reference proteome</keyword>
<evidence type="ECO:0000256" key="5">
    <source>
        <dbReference type="ARBA" id="ARBA00023237"/>
    </source>
</evidence>
<evidence type="ECO:0000256" key="3">
    <source>
        <dbReference type="ARBA" id="ARBA00023136"/>
    </source>
</evidence>